<proteinExistence type="predicted"/>
<protein>
    <recommendedName>
        <fullName evidence="1">NIF system FeS cluster assembly NifU N-terminal domain-containing protein</fullName>
    </recommendedName>
</protein>
<dbReference type="EMBL" id="CP017813">
    <property type="protein sequence ID" value="APJ38520.1"/>
    <property type="molecule type" value="Genomic_DNA"/>
</dbReference>
<dbReference type="AlphaFoldDB" id="A0A1L4FSD4"/>
<dbReference type="GO" id="GO:0005506">
    <property type="term" value="F:iron ion binding"/>
    <property type="evidence" value="ECO:0007669"/>
    <property type="project" value="InterPro"/>
</dbReference>
<dbReference type="STRING" id="48003.BLA55_02520"/>
<organism evidence="2 3">
    <name type="scientific">Mycoplasmopsis pullorum</name>
    <dbReference type="NCBI Taxonomy" id="48003"/>
    <lineage>
        <taxon>Bacteria</taxon>
        <taxon>Bacillati</taxon>
        <taxon>Mycoplasmatota</taxon>
        <taxon>Mycoplasmoidales</taxon>
        <taxon>Metamycoplasmataceae</taxon>
        <taxon>Mycoplasmopsis</taxon>
    </lineage>
</organism>
<reference evidence="3" key="1">
    <citation type="submission" date="2016-10" db="EMBL/GenBank/DDBJ databases">
        <authorList>
            <person name="Beylefeld A."/>
            <person name="Abolnik C."/>
        </authorList>
    </citation>
    <scope>NUCLEOTIDE SEQUENCE [LARGE SCALE GENOMIC DNA]</scope>
    <source>
        <strain evidence="3">B359_6</strain>
    </source>
</reference>
<dbReference type="Gene3D" id="3.90.1010.10">
    <property type="match status" value="1"/>
</dbReference>
<dbReference type="KEGG" id="mpul:BLA55_02520"/>
<accession>A0A1L4FSD4</accession>
<gene>
    <name evidence="2" type="ORF">BLA55_02520</name>
</gene>
<dbReference type="GO" id="GO:0016226">
    <property type="term" value="P:iron-sulfur cluster assembly"/>
    <property type="evidence" value="ECO:0007669"/>
    <property type="project" value="InterPro"/>
</dbReference>
<evidence type="ECO:0000259" key="1">
    <source>
        <dbReference type="Pfam" id="PF01592"/>
    </source>
</evidence>
<feature type="domain" description="NIF system FeS cluster assembly NifU N-terminal" evidence="1">
    <location>
        <begin position="30"/>
        <end position="88"/>
    </location>
</feature>
<name>A0A1L4FSD4_9BACT</name>
<dbReference type="GO" id="GO:0051536">
    <property type="term" value="F:iron-sulfur cluster binding"/>
    <property type="evidence" value="ECO:0007669"/>
    <property type="project" value="InterPro"/>
</dbReference>
<dbReference type="Proteomes" id="UP000184322">
    <property type="component" value="Chromosome"/>
</dbReference>
<dbReference type="CDD" id="cd06664">
    <property type="entry name" value="IscU_like"/>
    <property type="match status" value="1"/>
</dbReference>
<evidence type="ECO:0000313" key="2">
    <source>
        <dbReference type="EMBL" id="APJ38520.1"/>
    </source>
</evidence>
<evidence type="ECO:0000313" key="3">
    <source>
        <dbReference type="Proteomes" id="UP000184322"/>
    </source>
</evidence>
<dbReference type="SUPFAM" id="SSF82649">
    <property type="entry name" value="SufE/NifU"/>
    <property type="match status" value="1"/>
</dbReference>
<dbReference type="InterPro" id="IPR002871">
    <property type="entry name" value="NIF_FeS_clus_asmbl_NifU_N"/>
</dbReference>
<keyword evidence="3" id="KW-1185">Reference proteome</keyword>
<dbReference type="OrthoDB" id="9804157at2"/>
<sequence length="140" mass="16257">MHFNPNQAREIIMNNYSYVLKNKTILNQPTTVYSDSCADTLMYEITTQDEHISKIDFNAKGCAIFLASTKILFDLIQNKSFEEALKIIELFQIFVNQQRELNDEELSQISDLWVFYNVKTHLNRVNCALVSANEIKSKLI</sequence>
<dbReference type="Pfam" id="PF01592">
    <property type="entry name" value="NifU_N"/>
    <property type="match status" value="1"/>
</dbReference>